<accession>A0A7V7UAZ2</accession>
<dbReference type="GO" id="GO:0022857">
    <property type="term" value="F:transmembrane transporter activity"/>
    <property type="evidence" value="ECO:0007669"/>
    <property type="project" value="InterPro"/>
</dbReference>
<evidence type="ECO:0000256" key="6">
    <source>
        <dbReference type="ARBA" id="ARBA00023136"/>
    </source>
</evidence>
<keyword evidence="2" id="KW-0813">Transport</keyword>
<keyword evidence="10" id="KW-1185">Reference proteome</keyword>
<evidence type="ECO:0000313" key="10">
    <source>
        <dbReference type="Proteomes" id="UP000461768"/>
    </source>
</evidence>
<evidence type="ECO:0000256" key="2">
    <source>
        <dbReference type="ARBA" id="ARBA00022448"/>
    </source>
</evidence>
<feature type="transmembrane region" description="Helical" evidence="7">
    <location>
        <begin position="75"/>
        <end position="96"/>
    </location>
</feature>
<dbReference type="EMBL" id="WAGX01000007">
    <property type="protein sequence ID" value="KAB1435978.1"/>
    <property type="molecule type" value="Genomic_DNA"/>
</dbReference>
<sequence>MKERNHSFHKFLLLWSGEFISAIGSGLTSFGLSVYVFEQTGKASIAALITLLAFLPSLLLSAVAGVLADRYDRRILMVLGDSLSALGLLYILVCMLTGKASIWQICIGVTISSVFSSLLDPAYKATITDLLTKEQFTKASGLVQVAGSAKYLISPILAGYLLHVSDIKFLLVLDIGTFFITVTAALVVRKGLKAKEYIKAKSFMSELKEGWGAVSGNKGVLLLVIMASAITFCLGFIQTLSTPMILAFSNSKMLGNIETISATGMLVSSALIGFFSIKKGYVKILSLSLFGAGIFMVLFGLREDIVLIAVAGFLFFMMLPFANTSLDYLIRTNIENEMQGRAWGFIGVISQFGYVVAYAISGVLADYVFTPLLLSEGILAKSIGSITGTGIGRGTGLLISFAGILLCVLAFVLYHLKAVKKLEMQGGKSNYVLQNNS</sequence>
<dbReference type="PANTHER" id="PTHR43266:SF2">
    <property type="entry name" value="MAJOR FACILITATOR SUPERFAMILY (MFS) PROFILE DOMAIN-CONTAINING PROTEIN"/>
    <property type="match status" value="1"/>
</dbReference>
<feature type="transmembrane region" description="Helical" evidence="7">
    <location>
        <begin position="342"/>
        <end position="365"/>
    </location>
</feature>
<feature type="transmembrane region" description="Helical" evidence="7">
    <location>
        <begin position="397"/>
        <end position="416"/>
    </location>
</feature>
<keyword evidence="4 7" id="KW-0812">Transmembrane</keyword>
<dbReference type="Pfam" id="PF07690">
    <property type="entry name" value="MFS_1"/>
    <property type="match status" value="1"/>
</dbReference>
<evidence type="ECO:0000256" key="7">
    <source>
        <dbReference type="SAM" id="Phobius"/>
    </source>
</evidence>
<evidence type="ECO:0000256" key="3">
    <source>
        <dbReference type="ARBA" id="ARBA00022475"/>
    </source>
</evidence>
<dbReference type="GO" id="GO:0005886">
    <property type="term" value="C:plasma membrane"/>
    <property type="evidence" value="ECO:0007669"/>
    <property type="project" value="UniProtKB-SubCell"/>
</dbReference>
<dbReference type="SUPFAM" id="SSF103473">
    <property type="entry name" value="MFS general substrate transporter"/>
    <property type="match status" value="1"/>
</dbReference>
<dbReference type="RefSeq" id="WP_151147816.1">
    <property type="nucleotide sequence ID" value="NZ_WAGX01000007.1"/>
</dbReference>
<evidence type="ECO:0000256" key="1">
    <source>
        <dbReference type="ARBA" id="ARBA00004651"/>
    </source>
</evidence>
<gene>
    <name evidence="9" type="ORF">F7O84_16545</name>
</gene>
<dbReference type="InterPro" id="IPR036259">
    <property type="entry name" value="MFS_trans_sf"/>
</dbReference>
<keyword evidence="5 7" id="KW-1133">Transmembrane helix</keyword>
<feature type="transmembrane region" description="Helical" evidence="7">
    <location>
        <begin position="307"/>
        <end position="330"/>
    </location>
</feature>
<feature type="transmembrane region" description="Helical" evidence="7">
    <location>
        <begin position="169"/>
        <end position="188"/>
    </location>
</feature>
<dbReference type="PROSITE" id="PS50850">
    <property type="entry name" value="MFS"/>
    <property type="match status" value="1"/>
</dbReference>
<feature type="transmembrane region" description="Helical" evidence="7">
    <location>
        <begin position="43"/>
        <end position="68"/>
    </location>
</feature>
<feature type="transmembrane region" description="Helical" evidence="7">
    <location>
        <begin position="12"/>
        <end position="37"/>
    </location>
</feature>
<reference evidence="9 10" key="1">
    <citation type="submission" date="2019-09" db="EMBL/GenBank/DDBJ databases">
        <authorList>
            <person name="Valk L.C."/>
        </authorList>
    </citation>
    <scope>NUCLEOTIDE SEQUENCE [LARGE SCALE GENOMIC DNA]</scope>
    <source>
        <strain evidence="9">GalUA</strain>
    </source>
</reference>
<dbReference type="InterPro" id="IPR011701">
    <property type="entry name" value="MFS"/>
</dbReference>
<evidence type="ECO:0000313" key="9">
    <source>
        <dbReference type="EMBL" id="KAB1435978.1"/>
    </source>
</evidence>
<dbReference type="AlphaFoldDB" id="A0A7V7UAZ2"/>
<dbReference type="Gene3D" id="1.20.1250.20">
    <property type="entry name" value="MFS general substrate transporter like domains"/>
    <property type="match status" value="1"/>
</dbReference>
<evidence type="ECO:0000256" key="5">
    <source>
        <dbReference type="ARBA" id="ARBA00022989"/>
    </source>
</evidence>
<dbReference type="PANTHER" id="PTHR43266">
    <property type="entry name" value="MACROLIDE-EFFLUX PROTEIN"/>
    <property type="match status" value="1"/>
</dbReference>
<feature type="transmembrane region" description="Helical" evidence="7">
    <location>
        <begin position="284"/>
        <end position="301"/>
    </location>
</feature>
<evidence type="ECO:0000259" key="8">
    <source>
        <dbReference type="PROSITE" id="PS50850"/>
    </source>
</evidence>
<feature type="transmembrane region" description="Helical" evidence="7">
    <location>
        <begin position="220"/>
        <end position="240"/>
    </location>
</feature>
<reference evidence="9 10" key="2">
    <citation type="submission" date="2020-02" db="EMBL/GenBank/DDBJ databases">
        <title>Candidatus Galacturonibacter soehngenii shows hetero-acetogenic catabolism of galacturonic acid but lacks a canonical carbon monoxide dehydrogenase/acetyl-CoA synthase complex.</title>
        <authorList>
            <person name="Diender M."/>
            <person name="Stouten G.R."/>
            <person name="Petersen J.F."/>
            <person name="Nielsen P.H."/>
            <person name="Dueholm M.S."/>
            <person name="Pronk J.T."/>
            <person name="Van Loosdrecht M.C.M."/>
        </authorList>
    </citation>
    <scope>NUCLEOTIDE SEQUENCE [LARGE SCALE GENOMIC DNA]</scope>
    <source>
        <strain evidence="9">GalUA</strain>
    </source>
</reference>
<feature type="transmembrane region" description="Helical" evidence="7">
    <location>
        <begin position="141"/>
        <end position="163"/>
    </location>
</feature>
<organism evidence="9 10">
    <name type="scientific">Candidatus Galacturonatibacter soehngenii</name>
    <dbReference type="NCBI Taxonomy" id="2307010"/>
    <lineage>
        <taxon>Bacteria</taxon>
        <taxon>Bacillati</taxon>
        <taxon>Bacillota</taxon>
        <taxon>Clostridia</taxon>
        <taxon>Lachnospirales</taxon>
        <taxon>Lachnospiraceae</taxon>
        <taxon>Candidatus Galacturonatibacter</taxon>
    </lineage>
</organism>
<comment type="subcellular location">
    <subcellularLocation>
        <location evidence="1">Cell membrane</location>
        <topology evidence="1">Multi-pass membrane protein</topology>
    </subcellularLocation>
</comment>
<dbReference type="Proteomes" id="UP000461768">
    <property type="component" value="Unassembled WGS sequence"/>
</dbReference>
<dbReference type="OrthoDB" id="9763297at2"/>
<dbReference type="InterPro" id="IPR020846">
    <property type="entry name" value="MFS_dom"/>
</dbReference>
<feature type="transmembrane region" description="Helical" evidence="7">
    <location>
        <begin position="260"/>
        <end position="277"/>
    </location>
</feature>
<proteinExistence type="predicted"/>
<name>A0A7V7UAZ2_9FIRM</name>
<protein>
    <submittedName>
        <fullName evidence="9">MFS transporter</fullName>
    </submittedName>
</protein>
<feature type="transmembrane region" description="Helical" evidence="7">
    <location>
        <begin position="102"/>
        <end position="120"/>
    </location>
</feature>
<feature type="domain" description="Major facilitator superfamily (MFS) profile" evidence="8">
    <location>
        <begin position="10"/>
        <end position="420"/>
    </location>
</feature>
<evidence type="ECO:0000256" key="4">
    <source>
        <dbReference type="ARBA" id="ARBA00022692"/>
    </source>
</evidence>
<comment type="caution">
    <text evidence="9">The sequence shown here is derived from an EMBL/GenBank/DDBJ whole genome shotgun (WGS) entry which is preliminary data.</text>
</comment>
<dbReference type="CDD" id="cd06173">
    <property type="entry name" value="MFS_MefA_like"/>
    <property type="match status" value="1"/>
</dbReference>
<keyword evidence="3" id="KW-1003">Cell membrane</keyword>
<keyword evidence="6 7" id="KW-0472">Membrane</keyword>